<dbReference type="InterPro" id="IPR035996">
    <property type="entry name" value="4pyrrol_Methylase_sf"/>
</dbReference>
<dbReference type="InterPro" id="IPR003043">
    <property type="entry name" value="Uropor_MeTrfase_CS"/>
</dbReference>
<comment type="caution">
    <text evidence="19">The sequence shown here is derived from an EMBL/GenBank/DDBJ whole genome shotgun (WGS) entry which is preliminary data.</text>
</comment>
<dbReference type="InterPro" id="IPR037115">
    <property type="entry name" value="Sirohaem_synt_dimer_dom_sf"/>
</dbReference>
<evidence type="ECO:0000256" key="1">
    <source>
        <dbReference type="ARBA" id="ARBA00005010"/>
    </source>
</evidence>
<keyword evidence="8" id="KW-0520">NAD</keyword>
<dbReference type="PANTHER" id="PTHR45790">
    <property type="entry name" value="SIROHEME SYNTHASE-RELATED"/>
    <property type="match status" value="1"/>
</dbReference>
<evidence type="ECO:0000256" key="5">
    <source>
        <dbReference type="ARBA" id="ARBA00022679"/>
    </source>
</evidence>
<dbReference type="PANTHER" id="PTHR45790:SF3">
    <property type="entry name" value="S-ADENOSYL-L-METHIONINE-DEPENDENT UROPORPHYRINOGEN III METHYLTRANSFERASE, CHLOROPLASTIC"/>
    <property type="match status" value="1"/>
</dbReference>
<protein>
    <submittedName>
        <fullName evidence="19">Siroheme synthase</fullName>
    </submittedName>
</protein>
<dbReference type="Gene3D" id="3.40.1010.10">
    <property type="entry name" value="Cobalt-precorrin-4 Transmethylase, Domain 1"/>
    <property type="match status" value="1"/>
</dbReference>
<dbReference type="NCBIfam" id="NF007922">
    <property type="entry name" value="PRK10637.1"/>
    <property type="match status" value="1"/>
</dbReference>
<evidence type="ECO:0000256" key="6">
    <source>
        <dbReference type="ARBA" id="ARBA00022691"/>
    </source>
</evidence>
<evidence type="ECO:0000256" key="16">
    <source>
        <dbReference type="RuleBase" id="RU003960"/>
    </source>
</evidence>
<dbReference type="RefSeq" id="WP_009538645.1">
    <property type="nucleotide sequence ID" value="NZ_ANHY01000002.1"/>
</dbReference>
<dbReference type="NCBIfam" id="TIGR01469">
    <property type="entry name" value="cobA_cysG_Cterm"/>
    <property type="match status" value="1"/>
</dbReference>
<evidence type="ECO:0000256" key="8">
    <source>
        <dbReference type="ARBA" id="ARBA00023027"/>
    </source>
</evidence>
<dbReference type="SUPFAM" id="SSF75615">
    <property type="entry name" value="Siroheme synthase middle domains-like"/>
    <property type="match status" value="1"/>
</dbReference>
<dbReference type="FunFam" id="3.30.950.10:FF:000001">
    <property type="entry name" value="Siroheme synthase"/>
    <property type="match status" value="1"/>
</dbReference>
<comment type="pathway">
    <text evidence="14">Cofactor biosynthesis; adenosylcobalamin biosynthesis; precorrin-2 from uroporphyrinogen III: step 1/1.</text>
</comment>
<dbReference type="EMBL" id="ANHY01000002">
    <property type="protein sequence ID" value="EKV32818.1"/>
    <property type="molecule type" value="Genomic_DNA"/>
</dbReference>
<dbReference type="NCBIfam" id="NF004790">
    <property type="entry name" value="PRK06136.1"/>
    <property type="match status" value="1"/>
</dbReference>
<dbReference type="GO" id="GO:0032259">
    <property type="term" value="P:methylation"/>
    <property type="evidence" value="ECO:0007669"/>
    <property type="project" value="UniProtKB-KW"/>
</dbReference>
<dbReference type="OrthoDB" id="9815856at2"/>
<dbReference type="AlphaFoldDB" id="K9HRA7"/>
<keyword evidence="4 16" id="KW-0489">Methyltransferase</keyword>
<dbReference type="GO" id="GO:0051287">
    <property type="term" value="F:NAD binding"/>
    <property type="evidence" value="ECO:0007669"/>
    <property type="project" value="InterPro"/>
</dbReference>
<dbReference type="PATRIC" id="fig|1238182.3.peg.194"/>
<proteinExistence type="inferred from homology"/>
<dbReference type="InterPro" id="IPR036291">
    <property type="entry name" value="NAD(P)-bd_dom_sf"/>
</dbReference>
<keyword evidence="20" id="KW-1185">Reference proteome</keyword>
<dbReference type="Gene3D" id="3.30.160.110">
    <property type="entry name" value="Siroheme synthase, domain 2"/>
    <property type="match status" value="1"/>
</dbReference>
<dbReference type="Gene3D" id="3.30.950.10">
    <property type="entry name" value="Methyltransferase, Cobalt-precorrin-4 Transmethylase, Domain 2"/>
    <property type="match status" value="1"/>
</dbReference>
<dbReference type="InterPro" id="IPR050161">
    <property type="entry name" value="Siro_Cobalamin_biosynth"/>
</dbReference>
<dbReference type="InterPro" id="IPR012409">
    <property type="entry name" value="Sirohaem_synth"/>
</dbReference>
<comment type="similarity">
    <text evidence="2 16">Belongs to the precorrin methyltransferase family.</text>
</comment>
<evidence type="ECO:0000259" key="18">
    <source>
        <dbReference type="Pfam" id="PF10414"/>
    </source>
</evidence>
<evidence type="ECO:0000256" key="9">
    <source>
        <dbReference type="ARBA" id="ARBA00023239"/>
    </source>
</evidence>
<evidence type="ECO:0000256" key="14">
    <source>
        <dbReference type="ARBA" id="ARBA00060548"/>
    </source>
</evidence>
<dbReference type="SUPFAM" id="SSF53790">
    <property type="entry name" value="Tetrapyrrole methylase"/>
    <property type="match status" value="1"/>
</dbReference>
<feature type="domain" description="Sirohaem synthase dimerisation" evidence="18">
    <location>
        <begin position="153"/>
        <end position="207"/>
    </location>
</feature>
<evidence type="ECO:0000313" key="20">
    <source>
        <dbReference type="Proteomes" id="UP000009881"/>
    </source>
</evidence>
<evidence type="ECO:0000259" key="17">
    <source>
        <dbReference type="Pfam" id="PF00590"/>
    </source>
</evidence>
<dbReference type="Pfam" id="PF00590">
    <property type="entry name" value="TP_methylase"/>
    <property type="match status" value="1"/>
</dbReference>
<dbReference type="InterPro" id="IPR014776">
    <property type="entry name" value="4pyrrole_Mease_sub2"/>
</dbReference>
<evidence type="ECO:0000256" key="15">
    <source>
        <dbReference type="PIRSR" id="PIRSR036426-1"/>
    </source>
</evidence>
<keyword evidence="5 16" id="KW-0808">Transferase</keyword>
<dbReference type="InterPro" id="IPR019478">
    <property type="entry name" value="Sirohaem_synthase_dimer_dom"/>
</dbReference>
<comment type="pathway">
    <text evidence="1">Porphyrin-containing compound metabolism; siroheme biosynthesis; sirohydrochlorin from precorrin-2: step 1/1.</text>
</comment>
<dbReference type="CDD" id="cd11642">
    <property type="entry name" value="SUMT"/>
    <property type="match status" value="1"/>
</dbReference>
<evidence type="ECO:0000256" key="4">
    <source>
        <dbReference type="ARBA" id="ARBA00022603"/>
    </source>
</evidence>
<accession>K9HRA7</accession>
<dbReference type="Pfam" id="PF10414">
    <property type="entry name" value="CysG_dimeriser"/>
    <property type="match status" value="1"/>
</dbReference>
<dbReference type="Gene3D" id="1.10.8.210">
    <property type="entry name" value="Sirohaem synthase, dimerisation domain"/>
    <property type="match status" value="1"/>
</dbReference>
<keyword evidence="7" id="KW-0560">Oxidoreductase</keyword>
<dbReference type="PIRSF" id="PIRSF036426">
    <property type="entry name" value="Sirohaem_synth"/>
    <property type="match status" value="1"/>
</dbReference>
<dbReference type="GO" id="GO:0004851">
    <property type="term" value="F:uroporphyrin-III C-methyltransferase activity"/>
    <property type="evidence" value="ECO:0007669"/>
    <property type="project" value="InterPro"/>
</dbReference>
<keyword evidence="10" id="KW-0627">Porphyrin biosynthesis</keyword>
<dbReference type="FunFam" id="3.30.160.110:FF:000001">
    <property type="entry name" value="Siroheme synthase"/>
    <property type="match status" value="1"/>
</dbReference>
<dbReference type="Proteomes" id="UP000009881">
    <property type="component" value="Unassembled WGS sequence"/>
</dbReference>
<sequence length="471" mass="48852">MEQFPIFLTTTGGSLLIVGGGVNAARKARLLSKASARVDVVADAPVHPELQALADTGAVTVHARPFTDEDVDGRLLVIGAAEDDDALLSRVAAAARAARVPVNVVDRPDLSSFLMPAIVDRDPLVVAIGSGGSAPVLARSIRAKIEALLPARTGALARFADGFRSTVARALPADARRRFWEWVFDGPVSSAVLAGDEPRARSALIDRLNRNQAGETPGLVQLVGVGPGDPDLLTFKALRAMQTADVVLVDSLVSPEILECVRRDALRIDVGKRSGRHTMPQADIQALMVDHARAGKRVVRLKGGDPFLFGRGGEEREHLLAAGVPVEVVPGVSAAFGCAAATGIPLTHRDHAQGATFVTGHARDAEGAPDLDWEALSRPGHTVVVYMGVATAPAIARRLMAAGRNPATPCVVVENGTRPDQRTLPTTLGALADTVAAAGVSGPALLFIGEVCQAAVADVAVQAPPLAAGAV</sequence>
<name>K9HRA7_9PROT</name>
<dbReference type="GO" id="GO:0009236">
    <property type="term" value="P:cobalamin biosynthetic process"/>
    <property type="evidence" value="ECO:0007669"/>
    <property type="project" value="UniProtKB-KW"/>
</dbReference>
<dbReference type="NCBIfam" id="TIGR01470">
    <property type="entry name" value="cysG_Nterm"/>
    <property type="match status" value="1"/>
</dbReference>
<dbReference type="InterPro" id="IPR000878">
    <property type="entry name" value="4pyrrol_Mease"/>
</dbReference>
<dbReference type="PROSITE" id="PS00840">
    <property type="entry name" value="SUMT_2"/>
    <property type="match status" value="1"/>
</dbReference>
<keyword evidence="11" id="KW-0511">Multifunctional enzyme</keyword>
<evidence type="ECO:0000256" key="13">
    <source>
        <dbReference type="ARBA" id="ARBA00047561"/>
    </source>
</evidence>
<dbReference type="UniPathway" id="UPA00262">
    <property type="reaction ID" value="UER00211"/>
</dbReference>
<keyword evidence="9" id="KW-0456">Lyase</keyword>
<feature type="active site" description="Proton donor" evidence="15">
    <location>
        <position position="272"/>
    </location>
</feature>
<evidence type="ECO:0000256" key="10">
    <source>
        <dbReference type="ARBA" id="ARBA00023244"/>
    </source>
</evidence>
<dbReference type="eggNOG" id="COG0007">
    <property type="taxonomic scope" value="Bacteria"/>
</dbReference>
<dbReference type="GO" id="GO:0051266">
    <property type="term" value="F:sirohydrochlorin ferrochelatase activity"/>
    <property type="evidence" value="ECO:0007669"/>
    <property type="project" value="InterPro"/>
</dbReference>
<comment type="catalytic activity">
    <reaction evidence="13">
        <text>precorrin-2 + NAD(+) = sirohydrochlorin + NADH + 2 H(+)</text>
        <dbReference type="Rhea" id="RHEA:15613"/>
        <dbReference type="ChEBI" id="CHEBI:15378"/>
        <dbReference type="ChEBI" id="CHEBI:57540"/>
        <dbReference type="ChEBI" id="CHEBI:57945"/>
        <dbReference type="ChEBI" id="CHEBI:58351"/>
        <dbReference type="ChEBI" id="CHEBI:58827"/>
        <dbReference type="EC" id="1.3.1.76"/>
    </reaction>
</comment>
<dbReference type="InterPro" id="IPR006367">
    <property type="entry name" value="Sirohaem_synthase_N"/>
</dbReference>
<reference evidence="19 20" key="1">
    <citation type="journal article" date="2013" name="Genome Announc.">
        <title>Draft Genome Sequence of an Alphaproteobacterium, Caenispirillum salinarum AK4(T), Isolated from a Solar Saltern.</title>
        <authorList>
            <person name="Khatri I."/>
            <person name="Singh A."/>
            <person name="Korpole S."/>
            <person name="Pinnaka A.K."/>
            <person name="Subramanian S."/>
        </authorList>
    </citation>
    <scope>NUCLEOTIDE SEQUENCE [LARGE SCALE GENOMIC DNA]</scope>
    <source>
        <strain evidence="19 20">AK4</strain>
    </source>
</reference>
<evidence type="ECO:0000313" key="19">
    <source>
        <dbReference type="EMBL" id="EKV32818.1"/>
    </source>
</evidence>
<organism evidence="19 20">
    <name type="scientific">Caenispirillum salinarum AK4</name>
    <dbReference type="NCBI Taxonomy" id="1238182"/>
    <lineage>
        <taxon>Bacteria</taxon>
        <taxon>Pseudomonadati</taxon>
        <taxon>Pseudomonadota</taxon>
        <taxon>Alphaproteobacteria</taxon>
        <taxon>Rhodospirillales</taxon>
        <taxon>Novispirillaceae</taxon>
        <taxon>Caenispirillum</taxon>
    </lineage>
</organism>
<dbReference type="GO" id="GO:0019354">
    <property type="term" value="P:siroheme biosynthetic process"/>
    <property type="evidence" value="ECO:0007669"/>
    <property type="project" value="UniProtKB-UniPathway"/>
</dbReference>
<dbReference type="Gene3D" id="3.40.50.720">
    <property type="entry name" value="NAD(P)-binding Rossmann-like Domain"/>
    <property type="match status" value="1"/>
</dbReference>
<dbReference type="STRING" id="1238182.C882_1656"/>
<dbReference type="Pfam" id="PF13241">
    <property type="entry name" value="NAD_binding_7"/>
    <property type="match status" value="1"/>
</dbReference>
<dbReference type="InterPro" id="IPR014777">
    <property type="entry name" value="4pyrrole_Mease_sub1"/>
</dbReference>
<keyword evidence="3" id="KW-0169">Cobalamin biosynthesis</keyword>
<comment type="pathway">
    <text evidence="12">Porphyrin-containing compound metabolism; siroheme biosynthesis; precorrin-2 from uroporphyrinogen III: step 1/1.</text>
</comment>
<evidence type="ECO:0000256" key="11">
    <source>
        <dbReference type="ARBA" id="ARBA00023268"/>
    </source>
</evidence>
<evidence type="ECO:0000256" key="12">
    <source>
        <dbReference type="ARBA" id="ARBA00025705"/>
    </source>
</evidence>
<gene>
    <name evidence="19" type="ORF">C882_1656</name>
</gene>
<keyword evidence="6" id="KW-0949">S-adenosyl-L-methionine</keyword>
<dbReference type="InterPro" id="IPR006366">
    <property type="entry name" value="CobA/CysG_C"/>
</dbReference>
<feature type="active site" description="Proton acceptor" evidence="15">
    <location>
        <position position="250"/>
    </location>
</feature>
<evidence type="ECO:0000256" key="3">
    <source>
        <dbReference type="ARBA" id="ARBA00022573"/>
    </source>
</evidence>
<evidence type="ECO:0000256" key="7">
    <source>
        <dbReference type="ARBA" id="ARBA00023002"/>
    </source>
</evidence>
<dbReference type="eggNOG" id="COG1648">
    <property type="taxonomic scope" value="Bacteria"/>
</dbReference>
<dbReference type="SUPFAM" id="SSF51735">
    <property type="entry name" value="NAD(P)-binding Rossmann-fold domains"/>
    <property type="match status" value="1"/>
</dbReference>
<dbReference type="GO" id="GO:0043115">
    <property type="term" value="F:precorrin-2 dehydrogenase activity"/>
    <property type="evidence" value="ECO:0007669"/>
    <property type="project" value="UniProtKB-EC"/>
</dbReference>
<dbReference type="FunFam" id="3.40.1010.10:FF:000001">
    <property type="entry name" value="Siroheme synthase"/>
    <property type="match status" value="1"/>
</dbReference>
<feature type="domain" description="Tetrapyrrole methylase" evidence="17">
    <location>
        <begin position="222"/>
        <end position="431"/>
    </location>
</feature>
<evidence type="ECO:0000256" key="2">
    <source>
        <dbReference type="ARBA" id="ARBA00005879"/>
    </source>
</evidence>